<reference evidence="2 3" key="1">
    <citation type="submission" date="2021-06" db="EMBL/GenBank/DDBJ databases">
        <title>Caerostris extrusa draft genome.</title>
        <authorList>
            <person name="Kono N."/>
            <person name="Arakawa K."/>
        </authorList>
    </citation>
    <scope>NUCLEOTIDE SEQUENCE [LARGE SCALE GENOMIC DNA]</scope>
</reference>
<dbReference type="AlphaFoldDB" id="A0AAV4NWZ5"/>
<name>A0AAV4NWZ5_CAEEX</name>
<comment type="caution">
    <text evidence="2">The sequence shown here is derived from an EMBL/GenBank/DDBJ whole genome shotgun (WGS) entry which is preliminary data.</text>
</comment>
<keyword evidence="3" id="KW-1185">Reference proteome</keyword>
<evidence type="ECO:0000313" key="3">
    <source>
        <dbReference type="Proteomes" id="UP001054945"/>
    </source>
</evidence>
<accession>A0AAV4NWZ5</accession>
<feature type="compositionally biased region" description="Basic and acidic residues" evidence="1">
    <location>
        <begin position="55"/>
        <end position="69"/>
    </location>
</feature>
<organism evidence="2 3">
    <name type="scientific">Caerostris extrusa</name>
    <name type="common">Bark spider</name>
    <name type="synonym">Caerostris bankana</name>
    <dbReference type="NCBI Taxonomy" id="172846"/>
    <lineage>
        <taxon>Eukaryota</taxon>
        <taxon>Metazoa</taxon>
        <taxon>Ecdysozoa</taxon>
        <taxon>Arthropoda</taxon>
        <taxon>Chelicerata</taxon>
        <taxon>Arachnida</taxon>
        <taxon>Araneae</taxon>
        <taxon>Araneomorphae</taxon>
        <taxon>Entelegynae</taxon>
        <taxon>Araneoidea</taxon>
        <taxon>Araneidae</taxon>
        <taxon>Caerostris</taxon>
    </lineage>
</organism>
<evidence type="ECO:0000256" key="1">
    <source>
        <dbReference type="SAM" id="MobiDB-lite"/>
    </source>
</evidence>
<proteinExistence type="predicted"/>
<protein>
    <submittedName>
        <fullName evidence="2">Uncharacterized protein</fullName>
    </submittedName>
</protein>
<gene>
    <name evidence="2" type="ORF">CEXT_92791</name>
</gene>
<dbReference type="EMBL" id="BPLR01021413">
    <property type="protein sequence ID" value="GIX89281.1"/>
    <property type="molecule type" value="Genomic_DNA"/>
</dbReference>
<feature type="region of interest" description="Disordered" evidence="1">
    <location>
        <begin position="55"/>
        <end position="81"/>
    </location>
</feature>
<evidence type="ECO:0000313" key="2">
    <source>
        <dbReference type="EMBL" id="GIX89281.1"/>
    </source>
</evidence>
<dbReference type="Proteomes" id="UP001054945">
    <property type="component" value="Unassembled WGS sequence"/>
</dbReference>
<sequence length="81" mass="9123">MRNSHFIHPDSIRFQDFFFECAIPADVSGAFGPFIINYPDGECEKVSDFYLLSSNRDRSSSSTRSEEHPLQQTAGDVCVVC</sequence>